<dbReference type="InterPro" id="IPR003439">
    <property type="entry name" value="ABC_transporter-like_ATP-bd"/>
</dbReference>
<keyword evidence="6" id="KW-1185">Reference proteome</keyword>
<gene>
    <name evidence="5" type="ORF">SAMN05216258_10189</name>
</gene>
<dbReference type="PROSITE" id="PS50893">
    <property type="entry name" value="ABC_TRANSPORTER_2"/>
    <property type="match status" value="1"/>
</dbReference>
<dbReference type="InterPro" id="IPR027417">
    <property type="entry name" value="P-loop_NTPase"/>
</dbReference>
<dbReference type="PANTHER" id="PTHR45772">
    <property type="entry name" value="CONSERVED COMPONENT OF ABC TRANSPORTER FOR NATURAL AMINO ACIDS-RELATED"/>
    <property type="match status" value="1"/>
</dbReference>
<proteinExistence type="predicted"/>
<protein>
    <submittedName>
        <fullName evidence="5">Amino acid/amide ABC transporter ATP-binding protein 1, HAAT family</fullName>
    </submittedName>
</protein>
<keyword evidence="2" id="KW-0547">Nucleotide-binding</keyword>
<evidence type="ECO:0000259" key="4">
    <source>
        <dbReference type="PROSITE" id="PS50893"/>
    </source>
</evidence>
<reference evidence="5 6" key="1">
    <citation type="submission" date="2016-10" db="EMBL/GenBank/DDBJ databases">
        <authorList>
            <person name="de Groot N.N."/>
        </authorList>
    </citation>
    <scope>NUCLEOTIDE SEQUENCE [LARGE SCALE GENOMIC DNA]</scope>
    <source>
        <strain evidence="5 6">CGMCC 1.11030</strain>
    </source>
</reference>
<dbReference type="GO" id="GO:0016887">
    <property type="term" value="F:ATP hydrolysis activity"/>
    <property type="evidence" value="ECO:0007669"/>
    <property type="project" value="InterPro"/>
</dbReference>
<accession>A0A1I3BHW2</accession>
<name>A0A1I3BHW2_9RHOB</name>
<dbReference type="EMBL" id="FOQH01000001">
    <property type="protein sequence ID" value="SFH61676.1"/>
    <property type="molecule type" value="Genomic_DNA"/>
</dbReference>
<dbReference type="Proteomes" id="UP000199377">
    <property type="component" value="Unassembled WGS sequence"/>
</dbReference>
<evidence type="ECO:0000256" key="2">
    <source>
        <dbReference type="ARBA" id="ARBA00022741"/>
    </source>
</evidence>
<dbReference type="SMART" id="SM00382">
    <property type="entry name" value="AAA"/>
    <property type="match status" value="1"/>
</dbReference>
<dbReference type="InterPro" id="IPR051120">
    <property type="entry name" value="ABC_AA/LPS_Transport"/>
</dbReference>
<dbReference type="SUPFAM" id="SSF52540">
    <property type="entry name" value="P-loop containing nucleoside triphosphate hydrolases"/>
    <property type="match status" value="1"/>
</dbReference>
<feature type="domain" description="ABC transporter" evidence="4">
    <location>
        <begin position="6"/>
        <end position="250"/>
    </location>
</feature>
<keyword evidence="1" id="KW-0813">Transport</keyword>
<dbReference type="RefSeq" id="WP_092856665.1">
    <property type="nucleotide sequence ID" value="NZ_FOQH01000001.1"/>
</dbReference>
<evidence type="ECO:0000313" key="5">
    <source>
        <dbReference type="EMBL" id="SFH61676.1"/>
    </source>
</evidence>
<dbReference type="PANTHER" id="PTHR45772:SF4">
    <property type="entry name" value="ABC TRANSPORTER ATP-BINDING PROTEIN"/>
    <property type="match status" value="1"/>
</dbReference>
<evidence type="ECO:0000256" key="1">
    <source>
        <dbReference type="ARBA" id="ARBA00022448"/>
    </source>
</evidence>
<sequence length="261" mass="28165">MTQPLLKVDDLSKSFGGLAVISEVSFEVPAGGRLALIGPNGAGKTTMFNLLTGVYRQDVGTVTLDGEVIDAYPSRARIGLGMARSFQNIRLMPHLSVVENVMLGQQSRARGWRDFVAPVSAFGRSAAYREAEDLLASMNIETRPGDVVATLPYGIRKKIEVVRALAAKPKLLLLDEPAAGLNAVETASLRDFLLQISETGVTLLVVEHDMSLVRSLCTSTVVLNFGRKIYDGPVSKVHEDPQVLEAYLGPRHAGEKEAAHV</sequence>
<dbReference type="STRING" id="1114924.SAMN05216258_10189"/>
<organism evidence="5 6">
    <name type="scientific">Albimonas pacifica</name>
    <dbReference type="NCBI Taxonomy" id="1114924"/>
    <lineage>
        <taxon>Bacteria</taxon>
        <taxon>Pseudomonadati</taxon>
        <taxon>Pseudomonadota</taxon>
        <taxon>Alphaproteobacteria</taxon>
        <taxon>Rhodobacterales</taxon>
        <taxon>Paracoccaceae</taxon>
        <taxon>Albimonas</taxon>
    </lineage>
</organism>
<dbReference type="GO" id="GO:0005524">
    <property type="term" value="F:ATP binding"/>
    <property type="evidence" value="ECO:0007669"/>
    <property type="project" value="UniProtKB-KW"/>
</dbReference>
<dbReference type="OrthoDB" id="9806149at2"/>
<dbReference type="GO" id="GO:0005886">
    <property type="term" value="C:plasma membrane"/>
    <property type="evidence" value="ECO:0007669"/>
    <property type="project" value="TreeGrafter"/>
</dbReference>
<dbReference type="Pfam" id="PF00005">
    <property type="entry name" value="ABC_tran"/>
    <property type="match status" value="1"/>
</dbReference>
<evidence type="ECO:0000256" key="3">
    <source>
        <dbReference type="ARBA" id="ARBA00022840"/>
    </source>
</evidence>
<dbReference type="Gene3D" id="3.40.50.300">
    <property type="entry name" value="P-loop containing nucleotide triphosphate hydrolases"/>
    <property type="match status" value="1"/>
</dbReference>
<keyword evidence="3 5" id="KW-0067">ATP-binding</keyword>
<dbReference type="AlphaFoldDB" id="A0A1I3BHW2"/>
<evidence type="ECO:0000313" key="6">
    <source>
        <dbReference type="Proteomes" id="UP000199377"/>
    </source>
</evidence>
<dbReference type="InterPro" id="IPR003593">
    <property type="entry name" value="AAA+_ATPase"/>
</dbReference>